<proteinExistence type="predicted"/>
<organism evidence="3">
    <name type="scientific">Rodentolepis nana</name>
    <name type="common">Dwarf tapeworm</name>
    <name type="synonym">Hymenolepis nana</name>
    <dbReference type="NCBI Taxonomy" id="102285"/>
    <lineage>
        <taxon>Eukaryota</taxon>
        <taxon>Metazoa</taxon>
        <taxon>Spiralia</taxon>
        <taxon>Lophotrochozoa</taxon>
        <taxon>Platyhelminthes</taxon>
        <taxon>Cestoda</taxon>
        <taxon>Eucestoda</taxon>
        <taxon>Cyclophyllidea</taxon>
        <taxon>Hymenolepididae</taxon>
        <taxon>Rodentolepis</taxon>
    </lineage>
</organism>
<sequence length="402" mass="45782">MHPYEVNTLALRHHSAYLPLNDRHANIHKVPYKLIQNKSACFFENVPRVLGYTEDSVEALFFCNTENNKIVQGRVHWIKSDERVNIFRGYASFRTIYDSIPRDITNERIKFCKTSEELLLLASDKLQVLTYNDCSKLAQEPSQATIGCFWPHTPHNLAYLLHDEKVVLSVKNEGGVKVELSQQQLTNLPNVTLGHGRGGKTRFDALASASSYDRGDRLLAYLAVREKFSLLNFSSRELELISFGDTTGQSHRSKILYAQCLLREDNERWAVIVQRRDRSIEMWDDRQPRCPFLSFKSTSLTRPAIELPLQSMLALHQDPNKSVKLYSLRTGDQVSTVGEQLRVGEFSMASVEIFEHSEYEASFLATALVARSSRKTKFHLNVQRVELPPPPPPPESASSSKS</sequence>
<keyword evidence="2" id="KW-1185">Reference proteome</keyword>
<evidence type="ECO:0000313" key="3">
    <source>
        <dbReference type="WBParaSite" id="HNAJ_0000428601-mRNA-1"/>
    </source>
</evidence>
<gene>
    <name evidence="1" type="ORF">HNAJ_LOCUS4284</name>
</gene>
<dbReference type="EMBL" id="UZAE01002916">
    <property type="protein sequence ID" value="VDO00144.1"/>
    <property type="molecule type" value="Genomic_DNA"/>
</dbReference>
<protein>
    <submittedName>
        <fullName evidence="3">CNH domain-containing protein</fullName>
    </submittedName>
</protein>
<accession>A0A0R3TB47</accession>
<evidence type="ECO:0000313" key="1">
    <source>
        <dbReference type="EMBL" id="VDO00144.1"/>
    </source>
</evidence>
<dbReference type="AlphaFoldDB" id="A0A0R3TB47"/>
<dbReference type="WBParaSite" id="HNAJ_0000428601-mRNA-1">
    <property type="protein sequence ID" value="HNAJ_0000428601-mRNA-1"/>
    <property type="gene ID" value="HNAJ_0000428601"/>
</dbReference>
<reference evidence="3" key="1">
    <citation type="submission" date="2017-02" db="UniProtKB">
        <authorList>
            <consortium name="WormBaseParasite"/>
        </authorList>
    </citation>
    <scope>IDENTIFICATION</scope>
</reference>
<name>A0A0R3TB47_RODNA</name>
<dbReference type="OrthoDB" id="128867at2759"/>
<evidence type="ECO:0000313" key="2">
    <source>
        <dbReference type="Proteomes" id="UP000278807"/>
    </source>
</evidence>
<reference evidence="1 2" key="2">
    <citation type="submission" date="2018-11" db="EMBL/GenBank/DDBJ databases">
        <authorList>
            <consortium name="Pathogen Informatics"/>
        </authorList>
    </citation>
    <scope>NUCLEOTIDE SEQUENCE [LARGE SCALE GENOMIC DNA]</scope>
</reference>
<dbReference type="Proteomes" id="UP000278807">
    <property type="component" value="Unassembled WGS sequence"/>
</dbReference>